<sequence length="756" mass="88645">MVRPKLLQNSKNDKSAVSKVDLRSISSKPFRVSPTTTEDEERDMWDFLLQKVRGVDDGTIRKLDMTSQHEIWEEFRLTNNGMRSHQEYEHRFRTKMANSLCATSYGTKTKTELYYGLSIPVEKKFLEYLRDFGRVTLDDAGCILTFQENNTNGFRLGDLFSQDDGETNFQEGLEMGSNVTSDDRSVHKQEETNDFRGPSKKRRKRETSQSSSEQTLNNFKEEDIMQFWIFLYQKIHTPETEIVKKVKPSSMKNLCHDFTVERNRKIDSVHYERLFYHEMAPFLHRTKLDTNIKIKLYYGLNIIVEKEFLEVLHQKAVVETDESGRIQYYKEKCPDGLYLFEDRVVEKQEKIETFSKPKTKSSVFSINEETDMFMFLLHNVRNPMTGKSERFRISSNLDLWTKFKRYSDGERSPSEYMTRFDLKLAYSLHLTQFTRQMKLEIYYGMNLHVDEKFLKELKATAYVEVDSNGCIVKYRDKHERGFSLGYDEIQEVENASIVKPNEAAKKSKVTVPEESKKSEVHLKINSETQVLAALTAREEFGFDFQQESFSNIASEYDENEDSTRYDTSEDDFSDEYHPHMYNKKKKTENMRLKKKNKTSIKRNIIIERYEGESNFTTERDEEQEKLSTGSDEELEATCVENDEKADEETLENEKNLENSENDTPRVVVRANPARMPRRARKKNHGKVEVEDKGSFFETNVYLENLKNALTIMDSPDLDSFHTVIDEHLNSNEENKKEISFNIAFRLIESAVSIAMV</sequence>
<evidence type="ECO:0000256" key="1">
    <source>
        <dbReference type="SAM" id="MobiDB-lite"/>
    </source>
</evidence>
<evidence type="ECO:0000313" key="4">
    <source>
        <dbReference type="Proteomes" id="UP000008281"/>
    </source>
</evidence>
<feature type="domain" description="SPK" evidence="2">
    <location>
        <begin position="223"/>
        <end position="342"/>
    </location>
</feature>
<accession>E3M0N5</accession>
<organism evidence="4">
    <name type="scientific">Caenorhabditis remanei</name>
    <name type="common">Caenorhabditis vulgaris</name>
    <dbReference type="NCBI Taxonomy" id="31234"/>
    <lineage>
        <taxon>Eukaryota</taxon>
        <taxon>Metazoa</taxon>
        <taxon>Ecdysozoa</taxon>
        <taxon>Nematoda</taxon>
        <taxon>Chromadorea</taxon>
        <taxon>Rhabditida</taxon>
        <taxon>Rhabditina</taxon>
        <taxon>Rhabditomorpha</taxon>
        <taxon>Rhabditoidea</taxon>
        <taxon>Rhabditidae</taxon>
        <taxon>Peloderinae</taxon>
        <taxon>Caenorhabditis</taxon>
    </lineage>
</organism>
<dbReference type="PANTHER" id="PTHR23362">
    <property type="entry name" value="L-PLASTIN-RELATED"/>
    <property type="match status" value="1"/>
</dbReference>
<dbReference type="HOGENOM" id="CLU_368517_0_0_1"/>
<dbReference type="Pfam" id="PF04435">
    <property type="entry name" value="SPK"/>
    <property type="match status" value="3"/>
</dbReference>
<dbReference type="eggNOG" id="ENOG502THGD">
    <property type="taxonomic scope" value="Eukaryota"/>
</dbReference>
<feature type="region of interest" description="Disordered" evidence="1">
    <location>
        <begin position="556"/>
        <end position="577"/>
    </location>
</feature>
<proteinExistence type="predicted"/>
<feature type="region of interest" description="Disordered" evidence="1">
    <location>
        <begin position="170"/>
        <end position="215"/>
    </location>
</feature>
<dbReference type="InterPro" id="IPR006570">
    <property type="entry name" value="SPK_dom"/>
</dbReference>
<evidence type="ECO:0000259" key="2">
    <source>
        <dbReference type="SMART" id="SM00583"/>
    </source>
</evidence>
<feature type="region of interest" description="Disordered" evidence="1">
    <location>
        <begin position="1"/>
        <end position="20"/>
    </location>
</feature>
<evidence type="ECO:0000313" key="3">
    <source>
        <dbReference type="EMBL" id="EFO87571.1"/>
    </source>
</evidence>
<reference evidence="3" key="1">
    <citation type="submission" date="2007-07" db="EMBL/GenBank/DDBJ databases">
        <title>PCAP assembly of the Caenorhabditis remanei genome.</title>
        <authorList>
            <consortium name="The Caenorhabditis remanei Sequencing Consortium"/>
            <person name="Wilson R.K."/>
        </authorList>
    </citation>
    <scope>NUCLEOTIDE SEQUENCE [LARGE SCALE GENOMIC DNA]</scope>
    <source>
        <strain evidence="3">PB4641</strain>
    </source>
</reference>
<dbReference type="InParanoid" id="E3M0N5"/>
<name>E3M0N5_CAERE</name>
<dbReference type="Proteomes" id="UP000008281">
    <property type="component" value="Unassembled WGS sequence"/>
</dbReference>
<feature type="region of interest" description="Disordered" evidence="1">
    <location>
        <begin position="613"/>
        <end position="661"/>
    </location>
</feature>
<dbReference type="EMBL" id="DS268420">
    <property type="protein sequence ID" value="EFO87571.1"/>
    <property type="molecule type" value="Genomic_DNA"/>
</dbReference>
<protein>
    <recommendedName>
        <fullName evidence="2">SPK domain-containing protein</fullName>
    </recommendedName>
</protein>
<dbReference type="AlphaFoldDB" id="E3M0N5"/>
<dbReference type="OrthoDB" id="5876754at2759"/>
<dbReference type="SMART" id="SM00583">
    <property type="entry name" value="SPK"/>
    <property type="match status" value="3"/>
</dbReference>
<gene>
    <name evidence="3" type="ORF">CRE_05669</name>
</gene>
<feature type="compositionally biased region" description="Basic and acidic residues" evidence="1">
    <location>
        <begin position="181"/>
        <end position="194"/>
    </location>
</feature>
<dbReference type="PANTHER" id="PTHR23362:SF2">
    <property type="entry name" value="PROTEIN FAR1-RELATED SEQUENCE-RELATED"/>
    <property type="match status" value="1"/>
</dbReference>
<dbReference type="InterPro" id="IPR053315">
    <property type="entry name" value="Peptidase_C14A"/>
</dbReference>
<keyword evidence="4" id="KW-1185">Reference proteome</keyword>
<feature type="compositionally biased region" description="Basic and acidic residues" evidence="1">
    <location>
        <begin position="11"/>
        <end position="20"/>
    </location>
</feature>
<feature type="domain" description="SPK" evidence="2">
    <location>
        <begin position="40"/>
        <end position="158"/>
    </location>
</feature>
<feature type="domain" description="SPK" evidence="2">
    <location>
        <begin position="368"/>
        <end position="486"/>
    </location>
</feature>